<name>A0A0F9DZM4_9ZZZZ</name>
<organism evidence="10">
    <name type="scientific">marine sediment metagenome</name>
    <dbReference type="NCBI Taxonomy" id="412755"/>
    <lineage>
        <taxon>unclassified sequences</taxon>
        <taxon>metagenomes</taxon>
        <taxon>ecological metagenomes</taxon>
    </lineage>
</organism>
<evidence type="ECO:0000256" key="6">
    <source>
        <dbReference type="ARBA" id="ARBA00022989"/>
    </source>
</evidence>
<dbReference type="InterPro" id="IPR005807">
    <property type="entry name" value="SecE_bac"/>
</dbReference>
<comment type="caution">
    <text evidence="10">The sequence shown here is derived from an EMBL/GenBank/DDBJ whole genome shotgun (WGS) entry which is preliminary data.</text>
</comment>
<dbReference type="EMBL" id="LAZR01029547">
    <property type="protein sequence ID" value="KKL59256.1"/>
    <property type="molecule type" value="Genomic_DNA"/>
</dbReference>
<keyword evidence="2" id="KW-0813">Transport</keyword>
<keyword evidence="4 9" id="KW-0812">Transmembrane</keyword>
<evidence type="ECO:0000313" key="10">
    <source>
        <dbReference type="EMBL" id="KKL59256.1"/>
    </source>
</evidence>
<evidence type="ECO:0000256" key="1">
    <source>
        <dbReference type="ARBA" id="ARBA00004370"/>
    </source>
</evidence>
<evidence type="ECO:0008006" key="11">
    <source>
        <dbReference type="Google" id="ProtNLM"/>
    </source>
</evidence>
<dbReference type="PANTHER" id="PTHR33910">
    <property type="entry name" value="PROTEIN TRANSLOCASE SUBUNIT SECE"/>
    <property type="match status" value="1"/>
</dbReference>
<evidence type="ECO:0000256" key="3">
    <source>
        <dbReference type="ARBA" id="ARBA00022475"/>
    </source>
</evidence>
<dbReference type="GO" id="GO:0043952">
    <property type="term" value="P:protein transport by the Sec complex"/>
    <property type="evidence" value="ECO:0007669"/>
    <property type="project" value="TreeGrafter"/>
</dbReference>
<evidence type="ECO:0000256" key="7">
    <source>
        <dbReference type="ARBA" id="ARBA00023010"/>
    </source>
</evidence>
<evidence type="ECO:0000256" key="5">
    <source>
        <dbReference type="ARBA" id="ARBA00022927"/>
    </source>
</evidence>
<feature type="transmembrane region" description="Helical" evidence="9">
    <location>
        <begin position="32"/>
        <end position="56"/>
    </location>
</feature>
<evidence type="ECO:0000256" key="2">
    <source>
        <dbReference type="ARBA" id="ARBA00022448"/>
    </source>
</evidence>
<dbReference type="AlphaFoldDB" id="A0A0F9DZM4"/>
<evidence type="ECO:0000256" key="4">
    <source>
        <dbReference type="ARBA" id="ARBA00022692"/>
    </source>
</evidence>
<protein>
    <recommendedName>
        <fullName evidence="11">Protein translocase subunit SecE</fullName>
    </recommendedName>
</protein>
<keyword evidence="7" id="KW-0811">Translocation</keyword>
<keyword evidence="6 9" id="KW-1133">Transmembrane helix</keyword>
<gene>
    <name evidence="10" type="ORF">LCGC14_2217150</name>
</gene>
<keyword evidence="5" id="KW-0653">Protein transport</keyword>
<dbReference type="Gene3D" id="1.20.5.1030">
    <property type="entry name" value="Preprotein translocase secy subunit"/>
    <property type="match status" value="1"/>
</dbReference>
<dbReference type="NCBIfam" id="TIGR00964">
    <property type="entry name" value="secE_bact"/>
    <property type="match status" value="1"/>
</dbReference>
<dbReference type="InterPro" id="IPR001901">
    <property type="entry name" value="Translocase_SecE/Sec61-g"/>
</dbReference>
<dbReference type="GO" id="GO:0006605">
    <property type="term" value="P:protein targeting"/>
    <property type="evidence" value="ECO:0007669"/>
    <property type="project" value="InterPro"/>
</dbReference>
<keyword evidence="3" id="KW-1003">Cell membrane</keyword>
<dbReference type="InterPro" id="IPR038379">
    <property type="entry name" value="SecE_sf"/>
</dbReference>
<dbReference type="GO" id="GO:0008320">
    <property type="term" value="F:protein transmembrane transporter activity"/>
    <property type="evidence" value="ECO:0007669"/>
    <property type="project" value="InterPro"/>
</dbReference>
<dbReference type="PANTHER" id="PTHR33910:SF1">
    <property type="entry name" value="PROTEIN TRANSLOCASE SUBUNIT SECE"/>
    <property type="match status" value="1"/>
</dbReference>
<evidence type="ECO:0000256" key="9">
    <source>
        <dbReference type="SAM" id="Phobius"/>
    </source>
</evidence>
<dbReference type="Pfam" id="PF00584">
    <property type="entry name" value="SecE"/>
    <property type="match status" value="1"/>
</dbReference>
<dbReference type="GO" id="GO:0006886">
    <property type="term" value="P:intracellular protein transport"/>
    <property type="evidence" value="ECO:0007669"/>
    <property type="project" value="InterPro"/>
</dbReference>
<keyword evidence="8 9" id="KW-0472">Membrane</keyword>
<reference evidence="10" key="1">
    <citation type="journal article" date="2015" name="Nature">
        <title>Complex archaea that bridge the gap between prokaryotes and eukaryotes.</title>
        <authorList>
            <person name="Spang A."/>
            <person name="Saw J.H."/>
            <person name="Jorgensen S.L."/>
            <person name="Zaremba-Niedzwiedzka K."/>
            <person name="Martijn J."/>
            <person name="Lind A.E."/>
            <person name="van Eijk R."/>
            <person name="Schleper C."/>
            <person name="Guy L."/>
            <person name="Ettema T.J."/>
        </authorList>
    </citation>
    <scope>NUCLEOTIDE SEQUENCE</scope>
</reference>
<accession>A0A0F9DZM4</accession>
<dbReference type="GO" id="GO:0009306">
    <property type="term" value="P:protein secretion"/>
    <property type="evidence" value="ECO:0007669"/>
    <property type="project" value="InterPro"/>
</dbReference>
<evidence type="ECO:0000256" key="8">
    <source>
        <dbReference type="ARBA" id="ARBA00023136"/>
    </source>
</evidence>
<sequence length="61" mass="6998">MANKISTFLQAVRAEMKKVTWPSRSRIIRSTLVVLVTIVIFGIFIGGIDFMFFQILKFFLG</sequence>
<dbReference type="GO" id="GO:0005886">
    <property type="term" value="C:plasma membrane"/>
    <property type="evidence" value="ECO:0007669"/>
    <property type="project" value="TreeGrafter"/>
</dbReference>
<comment type="subcellular location">
    <subcellularLocation>
        <location evidence="1">Membrane</location>
    </subcellularLocation>
</comment>
<dbReference type="HAMAP" id="MF_00422">
    <property type="entry name" value="SecE"/>
    <property type="match status" value="1"/>
</dbReference>
<proteinExistence type="inferred from homology"/>